<proteinExistence type="predicted"/>
<feature type="coiled-coil region" evidence="2">
    <location>
        <begin position="92"/>
        <end position="119"/>
    </location>
</feature>
<dbReference type="OrthoDB" id="2157217at2"/>
<evidence type="ECO:0000313" key="6">
    <source>
        <dbReference type="EMBL" id="MCD5562904.1"/>
    </source>
</evidence>
<dbReference type="CDD" id="cd00592">
    <property type="entry name" value="HTH_MerR-like"/>
    <property type="match status" value="1"/>
</dbReference>
<dbReference type="InterPro" id="IPR000551">
    <property type="entry name" value="MerR-type_HTH_dom"/>
</dbReference>
<dbReference type="EMBL" id="CP031023">
    <property type="protein sequence ID" value="AZA16875.1"/>
    <property type="molecule type" value="Genomic_DNA"/>
</dbReference>
<feature type="region of interest" description="Disordered" evidence="3">
    <location>
        <begin position="121"/>
        <end position="151"/>
    </location>
</feature>
<dbReference type="AlphaFoldDB" id="A0A061C081"/>
<evidence type="ECO:0000256" key="2">
    <source>
        <dbReference type="SAM" id="Coils"/>
    </source>
</evidence>
<dbReference type="PANTHER" id="PTHR30204">
    <property type="entry name" value="REDOX-CYCLING DRUG-SENSING TRANSCRIPTIONAL ACTIVATOR SOXR"/>
    <property type="match status" value="1"/>
</dbReference>
<evidence type="ECO:0000313" key="5">
    <source>
        <dbReference type="EMBL" id="AZA16875.1"/>
    </source>
</evidence>
<dbReference type="GO" id="GO:0003700">
    <property type="term" value="F:DNA-binding transcription factor activity"/>
    <property type="evidence" value="ECO:0007669"/>
    <property type="project" value="InterPro"/>
</dbReference>
<keyword evidence="1" id="KW-0238">DNA-binding</keyword>
<dbReference type="GO" id="GO:0003677">
    <property type="term" value="F:DNA binding"/>
    <property type="evidence" value="ECO:0007669"/>
    <property type="project" value="UniProtKB-KW"/>
</dbReference>
<dbReference type="Proteomes" id="UP001200334">
    <property type="component" value="Unassembled WGS sequence"/>
</dbReference>
<organism evidence="5">
    <name type="scientific">Lactobacillus delbrueckii subsp. lactis</name>
    <dbReference type="NCBI Taxonomy" id="29397"/>
    <lineage>
        <taxon>Bacteria</taxon>
        <taxon>Bacillati</taxon>
        <taxon>Bacillota</taxon>
        <taxon>Bacilli</taxon>
        <taxon>Lactobacillales</taxon>
        <taxon>Lactobacillaceae</taxon>
        <taxon>Lactobacillus</taxon>
    </lineage>
</organism>
<dbReference type="SUPFAM" id="SSF46955">
    <property type="entry name" value="Putative DNA-binding domain"/>
    <property type="match status" value="1"/>
</dbReference>
<protein>
    <submittedName>
        <fullName evidence="6">Helix-turn-helix domain-containing protein</fullName>
    </submittedName>
    <submittedName>
        <fullName evidence="5">MerR family transcriptional regulator</fullName>
    </submittedName>
</protein>
<dbReference type="PANTHER" id="PTHR30204:SF96">
    <property type="entry name" value="CHROMOSOME-ANCHORING PROTEIN RACA"/>
    <property type="match status" value="1"/>
</dbReference>
<name>A0A061C081_LACDL</name>
<dbReference type="InterPro" id="IPR047057">
    <property type="entry name" value="MerR_fam"/>
</dbReference>
<accession>A0A061C081</accession>
<reference evidence="5" key="1">
    <citation type="submission" date="2018-07" db="EMBL/GenBank/DDBJ databases">
        <authorList>
            <person name="Somerville V."/>
        </authorList>
    </citation>
    <scope>NUCLEOTIDE SEQUENCE</scope>
    <source>
        <strain evidence="5">NWC_2_2</strain>
    </source>
</reference>
<dbReference type="InterPro" id="IPR009061">
    <property type="entry name" value="DNA-bd_dom_put_sf"/>
</dbReference>
<dbReference type="Gene3D" id="1.10.1660.10">
    <property type="match status" value="1"/>
</dbReference>
<feature type="compositionally biased region" description="Acidic residues" evidence="3">
    <location>
        <begin position="137"/>
        <end position="151"/>
    </location>
</feature>
<evidence type="ECO:0000256" key="3">
    <source>
        <dbReference type="SAM" id="MobiDB-lite"/>
    </source>
</evidence>
<feature type="domain" description="HTH merR-type" evidence="4">
    <location>
        <begin position="8"/>
        <end position="75"/>
    </location>
</feature>
<dbReference type="Pfam" id="PF13411">
    <property type="entry name" value="MerR_1"/>
    <property type="match status" value="1"/>
</dbReference>
<keyword evidence="2" id="KW-0175">Coiled coil</keyword>
<evidence type="ECO:0000259" key="4">
    <source>
        <dbReference type="Pfam" id="PF13411"/>
    </source>
</evidence>
<dbReference type="RefSeq" id="WP_003616200.1">
    <property type="nucleotide sequence ID" value="NZ_BJLO01000031.1"/>
</dbReference>
<evidence type="ECO:0000256" key="1">
    <source>
        <dbReference type="ARBA" id="ARBA00023125"/>
    </source>
</evidence>
<sequence>MSEKSEQMKTSEAAQALGVSENTLRKYSQAVEKAASPAYFPRVKNTRRYRPEDLTVLKQMQDLVKAGQKVDQAAQELFAGEKEEAPVKTAREDQLEAALAAKDQEIAELKEQLAQLTAAKAAEKPEDSLEPAADVLDLPDFDDGFLEDEPVTPEQKRAQVVADMAKSDQEVHKELLSRAQENAAKGAPTYRTLADMQLAPKKTPWWKKIFK</sequence>
<gene>
    <name evidence="5" type="ORF">DQL93_10680</name>
    <name evidence="6" type="ORF">LOB85_01810</name>
</gene>
<evidence type="ECO:0000313" key="7">
    <source>
        <dbReference type="Proteomes" id="UP001200334"/>
    </source>
</evidence>
<reference evidence="6 7" key="2">
    <citation type="submission" date="2021-12" db="EMBL/GenBank/DDBJ databases">
        <title>Antimicrobial susceptibility of Lactobacillus delbrueckii subsp. lactis obtained from milk products and other habitats.</title>
        <authorList>
            <person name="Shani N."/>
        </authorList>
    </citation>
    <scope>NUCLEOTIDE SEQUENCE [LARGE SCALE GENOMIC DNA]</scope>
    <source>
        <strain evidence="6 7">FAM 21755</strain>
    </source>
</reference>
<dbReference type="EMBL" id="JAJNUY010000004">
    <property type="protein sequence ID" value="MCD5562904.1"/>
    <property type="molecule type" value="Genomic_DNA"/>
</dbReference>